<dbReference type="OrthoDB" id="5641192at2"/>
<protein>
    <submittedName>
        <fullName evidence="1">Uncharacterized protein</fullName>
    </submittedName>
</protein>
<keyword evidence="2" id="KW-1185">Reference proteome</keyword>
<dbReference type="EMBL" id="CP009706">
    <property type="protein sequence ID" value="AIU71688.1"/>
    <property type="molecule type" value="Genomic_DNA"/>
</dbReference>
<dbReference type="AlphaFoldDB" id="A0A097QYY4"/>
<dbReference type="PATRIC" id="fig|1453496.5.peg.851"/>
<dbReference type="HOGENOM" id="CLU_209715_0_0_6"/>
<sequence>MSIHTDEAKTMCKIITLQSMHYSQILCQQSHWVGESVFASTSRPINMKIHLLLAKKISHP</sequence>
<evidence type="ECO:0000313" key="1">
    <source>
        <dbReference type="EMBL" id="AIU71688.1"/>
    </source>
</evidence>
<accession>A0A097QYY4</accession>
<proteinExistence type="predicted"/>
<dbReference type="KEGG" id="hav:AT03_04265"/>
<gene>
    <name evidence="1" type="ORF">AT03_04265</name>
</gene>
<reference evidence="1 2" key="1">
    <citation type="journal article" date="2014" name="Gut Pathog.">
        <title>Gene clusters of Hafnia alvei strain FB1 important in survival and pathogenesis: a draft genome perspective.</title>
        <authorList>
            <person name="Tan J.Y."/>
            <person name="Yin W.F."/>
            <person name="Chan K.G."/>
        </authorList>
    </citation>
    <scope>NUCLEOTIDE SEQUENCE [LARGE SCALE GENOMIC DNA]</scope>
    <source>
        <strain evidence="1 2">FB1</strain>
    </source>
</reference>
<dbReference type="Proteomes" id="UP000029986">
    <property type="component" value="Chromosome"/>
</dbReference>
<organism evidence="1 2">
    <name type="scientific">Hafnia alvei FB1</name>
    <dbReference type="NCBI Taxonomy" id="1453496"/>
    <lineage>
        <taxon>Bacteria</taxon>
        <taxon>Pseudomonadati</taxon>
        <taxon>Pseudomonadota</taxon>
        <taxon>Gammaproteobacteria</taxon>
        <taxon>Enterobacterales</taxon>
        <taxon>Hafniaceae</taxon>
        <taxon>Hafnia</taxon>
    </lineage>
</organism>
<evidence type="ECO:0000313" key="2">
    <source>
        <dbReference type="Proteomes" id="UP000029986"/>
    </source>
</evidence>
<name>A0A097QYY4_HAFAL</name>
<dbReference type="RefSeq" id="WP_038501968.1">
    <property type="nucleotide sequence ID" value="NZ_CP009706.1"/>
</dbReference>